<evidence type="ECO:0000256" key="5">
    <source>
        <dbReference type="ARBA" id="ARBA00022777"/>
    </source>
</evidence>
<evidence type="ECO:0000256" key="3">
    <source>
        <dbReference type="ARBA" id="ARBA00022679"/>
    </source>
</evidence>
<keyword evidence="3" id="KW-0808">Transferase</keyword>
<dbReference type="InterPro" id="IPR017665">
    <property type="entry name" value="Guanylate_kinase"/>
</dbReference>
<accession>A0A382UZY9</accession>
<dbReference type="SMART" id="SM00072">
    <property type="entry name" value="GuKc"/>
    <property type="match status" value="1"/>
</dbReference>
<evidence type="ECO:0000256" key="4">
    <source>
        <dbReference type="ARBA" id="ARBA00022741"/>
    </source>
</evidence>
<dbReference type="Pfam" id="PF00625">
    <property type="entry name" value="Guanylate_kin"/>
    <property type="match status" value="1"/>
</dbReference>
<evidence type="ECO:0000313" key="8">
    <source>
        <dbReference type="EMBL" id="SVD39799.1"/>
    </source>
</evidence>
<dbReference type="InterPro" id="IPR027417">
    <property type="entry name" value="P-loop_NTPase"/>
</dbReference>
<dbReference type="EMBL" id="UINC01148105">
    <property type="protein sequence ID" value="SVD39799.1"/>
    <property type="molecule type" value="Genomic_DNA"/>
</dbReference>
<keyword evidence="4" id="KW-0547">Nucleotide-binding</keyword>
<sequence length="211" mass="24781">MVDLNEGIIVILSSPSGAGKTTLVKKIAYEKNFSISISHTTRKPRSYEVDGLHYFFASNSEFKKLISNEKFLEHAKVFNNYYGSSKDIVIDKLNKGENVIFDIDWQGTEQIKKKDLKYKIITIFILPPSRDELFKRLLNRDNNDKEIANERMKQFKEDVLHWKDYDLVVINDNLQKCYDQIIEFIDKKNKGNLSTNYNKRKINQHIQLLLN</sequence>
<protein>
    <recommendedName>
        <fullName evidence="2">guanylate kinase</fullName>
        <ecNumber evidence="2">2.7.4.8</ecNumber>
    </recommendedName>
</protein>
<dbReference type="InterPro" id="IPR008145">
    <property type="entry name" value="GK/Ca_channel_bsu"/>
</dbReference>
<dbReference type="PROSITE" id="PS50052">
    <property type="entry name" value="GUANYLATE_KINASE_2"/>
    <property type="match status" value="1"/>
</dbReference>
<dbReference type="GO" id="GO:0004385">
    <property type="term" value="F:GMP kinase activity"/>
    <property type="evidence" value="ECO:0007669"/>
    <property type="project" value="UniProtKB-EC"/>
</dbReference>
<keyword evidence="5" id="KW-0418">Kinase</keyword>
<dbReference type="Gene3D" id="3.30.63.10">
    <property type="entry name" value="Guanylate Kinase phosphate binding domain"/>
    <property type="match status" value="1"/>
</dbReference>
<reference evidence="8" key="1">
    <citation type="submission" date="2018-05" db="EMBL/GenBank/DDBJ databases">
        <authorList>
            <person name="Lanie J.A."/>
            <person name="Ng W.-L."/>
            <person name="Kazmierczak K.M."/>
            <person name="Andrzejewski T.M."/>
            <person name="Davidsen T.M."/>
            <person name="Wayne K.J."/>
            <person name="Tettelin H."/>
            <person name="Glass J.I."/>
            <person name="Rusch D."/>
            <person name="Podicherti R."/>
            <person name="Tsui H.-C.T."/>
            <person name="Winkler M.E."/>
        </authorList>
    </citation>
    <scope>NUCLEOTIDE SEQUENCE</scope>
</reference>
<dbReference type="NCBIfam" id="TIGR03263">
    <property type="entry name" value="guanyl_kin"/>
    <property type="match status" value="1"/>
</dbReference>
<dbReference type="PANTHER" id="PTHR23117:SF13">
    <property type="entry name" value="GUANYLATE KINASE"/>
    <property type="match status" value="1"/>
</dbReference>
<comment type="similarity">
    <text evidence="1">Belongs to the guanylate kinase family.</text>
</comment>
<dbReference type="FunFam" id="3.30.63.10:FF:000002">
    <property type="entry name" value="Guanylate kinase 1"/>
    <property type="match status" value="1"/>
</dbReference>
<evidence type="ECO:0000256" key="6">
    <source>
        <dbReference type="ARBA" id="ARBA00022840"/>
    </source>
</evidence>
<name>A0A382UZY9_9ZZZZ</name>
<organism evidence="8">
    <name type="scientific">marine metagenome</name>
    <dbReference type="NCBI Taxonomy" id="408172"/>
    <lineage>
        <taxon>unclassified sequences</taxon>
        <taxon>metagenomes</taxon>
        <taxon>ecological metagenomes</taxon>
    </lineage>
</organism>
<dbReference type="GO" id="GO:0005524">
    <property type="term" value="F:ATP binding"/>
    <property type="evidence" value="ECO:0007669"/>
    <property type="project" value="UniProtKB-KW"/>
</dbReference>
<dbReference type="CDD" id="cd00071">
    <property type="entry name" value="GMPK"/>
    <property type="match status" value="1"/>
</dbReference>
<dbReference type="PANTHER" id="PTHR23117">
    <property type="entry name" value="GUANYLATE KINASE-RELATED"/>
    <property type="match status" value="1"/>
</dbReference>
<dbReference type="EC" id="2.7.4.8" evidence="2"/>
<dbReference type="InterPro" id="IPR008144">
    <property type="entry name" value="Guanylate_kin-like_dom"/>
</dbReference>
<dbReference type="SUPFAM" id="SSF52540">
    <property type="entry name" value="P-loop containing nucleoside triphosphate hydrolases"/>
    <property type="match status" value="1"/>
</dbReference>
<gene>
    <name evidence="8" type="ORF">METZ01_LOCUS392653</name>
</gene>
<dbReference type="GO" id="GO:0005829">
    <property type="term" value="C:cytosol"/>
    <property type="evidence" value="ECO:0007669"/>
    <property type="project" value="TreeGrafter"/>
</dbReference>
<evidence type="ECO:0000259" key="7">
    <source>
        <dbReference type="PROSITE" id="PS50052"/>
    </source>
</evidence>
<dbReference type="HAMAP" id="MF_00328">
    <property type="entry name" value="Guanylate_kinase"/>
    <property type="match status" value="1"/>
</dbReference>
<dbReference type="AlphaFoldDB" id="A0A382UZY9"/>
<keyword evidence="6" id="KW-0067">ATP-binding</keyword>
<dbReference type="Gene3D" id="3.40.50.300">
    <property type="entry name" value="P-loop containing nucleotide triphosphate hydrolases"/>
    <property type="match status" value="1"/>
</dbReference>
<feature type="domain" description="Guanylate kinase-like" evidence="7">
    <location>
        <begin position="7"/>
        <end position="186"/>
    </location>
</feature>
<evidence type="ECO:0000256" key="1">
    <source>
        <dbReference type="ARBA" id="ARBA00005790"/>
    </source>
</evidence>
<evidence type="ECO:0000256" key="2">
    <source>
        <dbReference type="ARBA" id="ARBA00012961"/>
    </source>
</evidence>
<proteinExistence type="inferred from homology"/>